<dbReference type="RefSeq" id="WP_035755227.1">
    <property type="nucleotide sequence ID" value="NZ_JRNH01000011.1"/>
</dbReference>
<evidence type="ECO:0000313" key="4">
    <source>
        <dbReference type="Proteomes" id="UP000053528"/>
    </source>
</evidence>
<feature type="region of interest" description="Disordered" evidence="1">
    <location>
        <begin position="1"/>
        <end position="73"/>
    </location>
</feature>
<sequence>MFGRKKNERAGKAQTNAPEPVVEEDKGRSPSAKKGPTPSRREQEAKNRRPLVGGSPAVAKQRQRERRAAEAARIREGMRTGDERYLLARDKGPQRRYAREFIDARTSIGETLLIVVVLFLVTSLLMSSILPPEAQANMVFIMWIYLFIVIVDGIWASRQLKKRLLLKFGEVEKGTMWYAFMRALQFRPMRQPKPQNKRGEYPE</sequence>
<keyword evidence="2" id="KW-0472">Membrane</keyword>
<evidence type="ECO:0008006" key="5">
    <source>
        <dbReference type="Google" id="ProtNLM"/>
    </source>
</evidence>
<feature type="transmembrane region" description="Helical" evidence="2">
    <location>
        <begin position="136"/>
        <end position="157"/>
    </location>
</feature>
<evidence type="ECO:0000313" key="3">
    <source>
        <dbReference type="EMBL" id="KGF20850.1"/>
    </source>
</evidence>
<dbReference type="InterPro" id="IPR021403">
    <property type="entry name" value="DUF3043"/>
</dbReference>
<protein>
    <recommendedName>
        <fullName evidence="5">DUF3043 domain-containing protein</fullName>
    </recommendedName>
</protein>
<keyword evidence="2" id="KW-0812">Transmembrane</keyword>
<gene>
    <name evidence="3" type="ORF">HMPREF2128_03890</name>
</gene>
<feature type="transmembrane region" description="Helical" evidence="2">
    <location>
        <begin position="111"/>
        <end position="130"/>
    </location>
</feature>
<comment type="caution">
    <text evidence="3">The sequence shown here is derived from an EMBL/GenBank/DDBJ whole genome shotgun (WGS) entry which is preliminary data.</text>
</comment>
<organism evidence="3 4">
    <name type="scientific">Pseudoglutamicibacter albus DNF00011</name>
    <dbReference type="NCBI Taxonomy" id="1401063"/>
    <lineage>
        <taxon>Bacteria</taxon>
        <taxon>Bacillati</taxon>
        <taxon>Actinomycetota</taxon>
        <taxon>Actinomycetes</taxon>
        <taxon>Micrococcales</taxon>
        <taxon>Micrococcaceae</taxon>
        <taxon>Pseudoglutamicibacter</taxon>
    </lineage>
</organism>
<reference evidence="3 4" key="1">
    <citation type="submission" date="2014-07" db="EMBL/GenBank/DDBJ databases">
        <authorList>
            <person name="McCorrison J."/>
            <person name="Sanka R."/>
            <person name="Torralba M."/>
            <person name="Gillis M."/>
            <person name="Haft D.H."/>
            <person name="Methe B."/>
            <person name="Sutton G."/>
            <person name="Nelson K.E."/>
        </authorList>
    </citation>
    <scope>NUCLEOTIDE SEQUENCE [LARGE SCALE GENOMIC DNA]</scope>
    <source>
        <strain evidence="3 4">DNF00011</strain>
    </source>
</reference>
<proteinExistence type="predicted"/>
<evidence type="ECO:0000256" key="2">
    <source>
        <dbReference type="SAM" id="Phobius"/>
    </source>
</evidence>
<evidence type="ECO:0000256" key="1">
    <source>
        <dbReference type="SAM" id="MobiDB-lite"/>
    </source>
</evidence>
<dbReference type="AlphaFoldDB" id="A0A095YEM6"/>
<accession>A0A095YEM6</accession>
<dbReference type="Proteomes" id="UP000053528">
    <property type="component" value="Unassembled WGS sequence"/>
</dbReference>
<dbReference type="EMBL" id="JRNH01000011">
    <property type="protein sequence ID" value="KGF20850.1"/>
    <property type="molecule type" value="Genomic_DNA"/>
</dbReference>
<dbReference type="Pfam" id="PF11241">
    <property type="entry name" value="DUF3043"/>
    <property type="match status" value="1"/>
</dbReference>
<keyword evidence="2" id="KW-1133">Transmembrane helix</keyword>
<name>A0A095YEM6_9MICC</name>